<comment type="caution">
    <text evidence="1">The sequence shown here is derived from an EMBL/GenBank/DDBJ whole genome shotgun (WGS) entry which is preliminary data.</text>
</comment>
<keyword evidence="2" id="KW-1185">Reference proteome</keyword>
<reference evidence="2" key="1">
    <citation type="journal article" date="2023" name="G3 (Bethesda)">
        <title>Genome assembly and association tests identify interacting loci associated with vigor, precocity, and sex in interspecific pistachio rootstocks.</title>
        <authorList>
            <person name="Palmer W."/>
            <person name="Jacygrad E."/>
            <person name="Sagayaradj S."/>
            <person name="Cavanaugh K."/>
            <person name="Han R."/>
            <person name="Bertier L."/>
            <person name="Beede B."/>
            <person name="Kafkas S."/>
            <person name="Golino D."/>
            <person name="Preece J."/>
            <person name="Michelmore R."/>
        </authorList>
    </citation>
    <scope>NUCLEOTIDE SEQUENCE [LARGE SCALE GENOMIC DNA]</scope>
</reference>
<protein>
    <submittedName>
        <fullName evidence="1">Uncharacterized protein</fullName>
    </submittedName>
</protein>
<organism evidence="1 2">
    <name type="scientific">Pistacia atlantica</name>
    <dbReference type="NCBI Taxonomy" id="434234"/>
    <lineage>
        <taxon>Eukaryota</taxon>
        <taxon>Viridiplantae</taxon>
        <taxon>Streptophyta</taxon>
        <taxon>Embryophyta</taxon>
        <taxon>Tracheophyta</taxon>
        <taxon>Spermatophyta</taxon>
        <taxon>Magnoliopsida</taxon>
        <taxon>eudicotyledons</taxon>
        <taxon>Gunneridae</taxon>
        <taxon>Pentapetalae</taxon>
        <taxon>rosids</taxon>
        <taxon>malvids</taxon>
        <taxon>Sapindales</taxon>
        <taxon>Anacardiaceae</taxon>
        <taxon>Pistacia</taxon>
    </lineage>
</organism>
<evidence type="ECO:0000313" key="2">
    <source>
        <dbReference type="Proteomes" id="UP001164250"/>
    </source>
</evidence>
<sequence>MVLGLRTKNRKRISVQVDYLFHVQEIRPWPPSQSLRSVQSVLLQWENDDQSSGSLISGVGDGKVEFSESFRLQVTLCQEASKKGTARDSFQKNCLEFYLYDNGKDKSQLLGSALINLADYGIIKEAIAVSTPISFKKSFRNTAQPVLYLIMEPFYKDSSSSSPKSSLVKEVSVLGKNGSGSFSDLMNEGNGEGCEIASFTDDDDVSSHSSLTVPSSTFGTTSGSTAQNYKNLLRTAWEGLMVGPALSSSVAFAKQEVNPVVEALKNIDGSTDSSSSANLFSDSGNIVNDPAAKVASSNVSIQAHVNVDQIRVENSSTDLEGGRKSRRHEKNSLEAATTDLYVDLLKEKEKRHQEDGRDVKKNSLEDRLAEGYGLINNSQYKGKEKEINNAKDKYNYRKSNAQSTMEETTNGFSNSKVELESKIKMLEEELREAAALEIGLYSVIAEHGGSINKVHAPARRLSRFYLHACKARSQTKRASAARAAFSGLVLVSKACGNDVPRLTFWLSNSVVLRAIISKSIEKLQLSDGLCTKNNGDCTPTKEERDPSIEGSDDWGDPQTFVIALEKFEAWIFSRIIESVWWQTFTPHMQSAAAKGSGSRKTSGKRYGLGDQEQGIFSVELWKKAFKDACERLCPIRAGGHDCGCLPVLAKLVMEQLVGRLDVAMFNAILRESAEEMPTDPVSDPISDPKVLPIPAGKSSFGAGCTTKKCSELSLIGSWSRWLTDLFGIDDNDPTEHMNEISDCKSMESDTSSKAFRLLNALSNLMMLPFEMLADGSTRKEVCPTFGVEMIKRVLESFVPDDFNPTPIPQAVFDALDSEDLCEAEDSLTIFPCSAAPTIYSPPPAASLIGIIGEVGSQDLQRSGSTVLKKSYTSDDELDELGSPVTSIAIDNSRSCSTSAAPNWMPKEHGGRKVVRYQLLQEVWRDGK</sequence>
<dbReference type="EMBL" id="CM047902">
    <property type="protein sequence ID" value="KAJ0095879.1"/>
    <property type="molecule type" value="Genomic_DNA"/>
</dbReference>
<dbReference type="Proteomes" id="UP001164250">
    <property type="component" value="Chromosome 6"/>
</dbReference>
<proteinExistence type="predicted"/>
<evidence type="ECO:0000313" key="1">
    <source>
        <dbReference type="EMBL" id="KAJ0095879.1"/>
    </source>
</evidence>
<gene>
    <name evidence="1" type="ORF">Patl1_16905</name>
</gene>
<name>A0ACC1BAA1_9ROSI</name>
<accession>A0ACC1BAA1</accession>